<feature type="compositionally biased region" description="Basic and acidic residues" evidence="1">
    <location>
        <begin position="61"/>
        <end position="104"/>
    </location>
</feature>
<organism evidence="2 3">
    <name type="scientific">Stephania yunnanensis</name>
    <dbReference type="NCBI Taxonomy" id="152371"/>
    <lineage>
        <taxon>Eukaryota</taxon>
        <taxon>Viridiplantae</taxon>
        <taxon>Streptophyta</taxon>
        <taxon>Embryophyta</taxon>
        <taxon>Tracheophyta</taxon>
        <taxon>Spermatophyta</taxon>
        <taxon>Magnoliopsida</taxon>
        <taxon>Ranunculales</taxon>
        <taxon>Menispermaceae</taxon>
        <taxon>Menispermoideae</taxon>
        <taxon>Cissampelideae</taxon>
        <taxon>Stephania</taxon>
    </lineage>
</organism>
<sequence>MLHRSKEAGWTQQGGRQRGGAAREAGREGIRMSGSTRLRREAETMGLRFWGRSRRGASEGVRVDERAKKAKGKDGKDEEGRNWSERELVIGKERKDQTNERGRGNDFIKARVLVTPCL</sequence>
<feature type="region of interest" description="Disordered" evidence="1">
    <location>
        <begin position="56"/>
        <end position="104"/>
    </location>
</feature>
<evidence type="ECO:0000313" key="3">
    <source>
        <dbReference type="Proteomes" id="UP001420932"/>
    </source>
</evidence>
<accession>A0AAP0PJA5</accession>
<proteinExistence type="predicted"/>
<reference evidence="2 3" key="1">
    <citation type="submission" date="2024-01" db="EMBL/GenBank/DDBJ databases">
        <title>Genome assemblies of Stephania.</title>
        <authorList>
            <person name="Yang L."/>
        </authorList>
    </citation>
    <scope>NUCLEOTIDE SEQUENCE [LARGE SCALE GENOMIC DNA]</scope>
    <source>
        <strain evidence="2">YNDBR</strain>
        <tissue evidence="2">Leaf</tissue>
    </source>
</reference>
<protein>
    <submittedName>
        <fullName evidence="2">Uncharacterized protein</fullName>
    </submittedName>
</protein>
<evidence type="ECO:0000256" key="1">
    <source>
        <dbReference type="SAM" id="MobiDB-lite"/>
    </source>
</evidence>
<feature type="compositionally biased region" description="Low complexity" evidence="1">
    <location>
        <begin position="13"/>
        <end position="23"/>
    </location>
</feature>
<feature type="region of interest" description="Disordered" evidence="1">
    <location>
        <begin position="1"/>
        <end position="39"/>
    </location>
</feature>
<dbReference type="Proteomes" id="UP001420932">
    <property type="component" value="Unassembled WGS sequence"/>
</dbReference>
<name>A0AAP0PJA5_9MAGN</name>
<dbReference type="AlphaFoldDB" id="A0AAP0PJA5"/>
<gene>
    <name evidence="2" type="ORF">Syun_012825</name>
</gene>
<dbReference type="EMBL" id="JBBNAF010000005">
    <property type="protein sequence ID" value="KAK9143425.1"/>
    <property type="molecule type" value="Genomic_DNA"/>
</dbReference>
<comment type="caution">
    <text evidence="2">The sequence shown here is derived from an EMBL/GenBank/DDBJ whole genome shotgun (WGS) entry which is preliminary data.</text>
</comment>
<keyword evidence="3" id="KW-1185">Reference proteome</keyword>
<evidence type="ECO:0000313" key="2">
    <source>
        <dbReference type="EMBL" id="KAK9143425.1"/>
    </source>
</evidence>